<feature type="transmembrane region" description="Helical" evidence="1">
    <location>
        <begin position="66"/>
        <end position="87"/>
    </location>
</feature>
<feature type="transmembrane region" description="Helical" evidence="1">
    <location>
        <begin position="36"/>
        <end position="60"/>
    </location>
</feature>
<evidence type="ECO:0000256" key="1">
    <source>
        <dbReference type="SAM" id="Phobius"/>
    </source>
</evidence>
<keyword evidence="1" id="KW-0472">Membrane</keyword>
<dbReference type="RefSeq" id="WP_212674119.1">
    <property type="nucleotide sequence ID" value="NZ_JAGSPJ010000001.1"/>
</dbReference>
<evidence type="ECO:0000313" key="3">
    <source>
        <dbReference type="EMBL" id="MBR7799006.1"/>
    </source>
</evidence>
<organism evidence="3 4">
    <name type="scientific">Undibacterium fentianense</name>
    <dbReference type="NCBI Taxonomy" id="2828728"/>
    <lineage>
        <taxon>Bacteria</taxon>
        <taxon>Pseudomonadati</taxon>
        <taxon>Pseudomonadota</taxon>
        <taxon>Betaproteobacteria</taxon>
        <taxon>Burkholderiales</taxon>
        <taxon>Oxalobacteraceae</taxon>
        <taxon>Undibacterium</taxon>
    </lineage>
</organism>
<evidence type="ECO:0000259" key="2">
    <source>
        <dbReference type="Pfam" id="PF05099"/>
    </source>
</evidence>
<dbReference type="InterPro" id="IPR007791">
    <property type="entry name" value="DjlA_N"/>
</dbReference>
<evidence type="ECO:0000313" key="4">
    <source>
        <dbReference type="Proteomes" id="UP000678545"/>
    </source>
</evidence>
<protein>
    <submittedName>
        <fullName evidence="3">TerB family tellurite resistance protein</fullName>
    </submittedName>
</protein>
<dbReference type="EMBL" id="JAGSPJ010000001">
    <property type="protein sequence ID" value="MBR7799006.1"/>
    <property type="molecule type" value="Genomic_DNA"/>
</dbReference>
<feature type="domain" description="Co-chaperone DjlA N-terminal" evidence="2">
    <location>
        <begin position="129"/>
        <end position="246"/>
    </location>
</feature>
<name>A0A941IDW5_9BURK</name>
<keyword evidence="4" id="KW-1185">Reference proteome</keyword>
<dbReference type="Proteomes" id="UP000678545">
    <property type="component" value="Unassembled WGS sequence"/>
</dbReference>
<dbReference type="Pfam" id="PF05099">
    <property type="entry name" value="TerB"/>
    <property type="match status" value="1"/>
</dbReference>
<dbReference type="SUPFAM" id="SSF158682">
    <property type="entry name" value="TerB-like"/>
    <property type="match status" value="1"/>
</dbReference>
<keyword evidence="1" id="KW-0812">Transmembrane</keyword>
<keyword evidence="1" id="KW-1133">Transmembrane helix</keyword>
<dbReference type="CDD" id="cd07177">
    <property type="entry name" value="terB_like"/>
    <property type="match status" value="1"/>
</dbReference>
<gene>
    <name evidence="3" type="ORF">KDM90_03260</name>
</gene>
<reference evidence="3" key="1">
    <citation type="submission" date="2021-04" db="EMBL/GenBank/DDBJ databases">
        <title>novel species isolated from subtropical streams in China.</title>
        <authorList>
            <person name="Lu H."/>
        </authorList>
    </citation>
    <scope>NUCLEOTIDE SEQUENCE</scope>
    <source>
        <strain evidence="3">FT137W</strain>
    </source>
</reference>
<dbReference type="InterPro" id="IPR029024">
    <property type="entry name" value="TerB-like"/>
</dbReference>
<dbReference type="Gene3D" id="1.10.3680.10">
    <property type="entry name" value="TerB-like"/>
    <property type="match status" value="1"/>
</dbReference>
<sequence length="309" mass="33663">MNVKQVISDELRFKSKLAIGENAYASLKLKNRLADFWEVGGVAMTGAAVAQSTVVASTFFAPTGLAALFGIGAAVTPVGWIVAAAVLSGGTVVGIRRWVSKQTGDRVSVIPKFINSPIDVLAIDLFELIASLSLKVAEVDGRISDDERSFIRSYFVSAWGYDCRYVEASLSVIEENLSQLEMAKLAQTFAEFSKANPDCNYQEMTKDVLALIQDIIEADSIIYEHEELALREIQQIFEEKGRHLLRAKAAIFADDLSQAILKNSSVVLSSSAMNRSLNRVSVLKDGAKRIADNSLTRGKGLINSILKKP</sequence>
<accession>A0A941IDW5</accession>
<dbReference type="AlphaFoldDB" id="A0A941IDW5"/>
<comment type="caution">
    <text evidence="3">The sequence shown here is derived from an EMBL/GenBank/DDBJ whole genome shotgun (WGS) entry which is preliminary data.</text>
</comment>
<proteinExistence type="predicted"/>